<comment type="caution">
    <text evidence="2">The sequence shown here is derived from an EMBL/GenBank/DDBJ whole genome shotgun (WGS) entry which is preliminary data.</text>
</comment>
<evidence type="ECO:0000313" key="3">
    <source>
        <dbReference type="Proteomes" id="UP001501447"/>
    </source>
</evidence>
<feature type="compositionally biased region" description="Low complexity" evidence="1">
    <location>
        <begin position="19"/>
        <end position="40"/>
    </location>
</feature>
<protein>
    <submittedName>
        <fullName evidence="2">Uncharacterized protein</fullName>
    </submittedName>
</protein>
<dbReference type="RefSeq" id="WP_344564000.1">
    <property type="nucleotide sequence ID" value="NZ_BAAARJ010000005.1"/>
</dbReference>
<organism evidence="2 3">
    <name type="scientific">Streptomyces axinellae</name>
    <dbReference type="NCBI Taxonomy" id="552788"/>
    <lineage>
        <taxon>Bacteria</taxon>
        <taxon>Bacillati</taxon>
        <taxon>Actinomycetota</taxon>
        <taxon>Actinomycetes</taxon>
        <taxon>Kitasatosporales</taxon>
        <taxon>Streptomycetaceae</taxon>
        <taxon>Streptomyces</taxon>
    </lineage>
</organism>
<proteinExistence type="predicted"/>
<reference evidence="2 3" key="1">
    <citation type="journal article" date="2019" name="Int. J. Syst. Evol. Microbiol.">
        <title>The Global Catalogue of Microorganisms (GCM) 10K type strain sequencing project: providing services to taxonomists for standard genome sequencing and annotation.</title>
        <authorList>
            <consortium name="The Broad Institute Genomics Platform"/>
            <consortium name="The Broad Institute Genome Sequencing Center for Infectious Disease"/>
            <person name="Wu L."/>
            <person name="Ma J."/>
        </authorList>
    </citation>
    <scope>NUCLEOTIDE SEQUENCE [LARGE SCALE GENOMIC DNA]</scope>
    <source>
        <strain evidence="2 3">JCM 16373</strain>
    </source>
</reference>
<sequence>MGVLAMEALVMDAPVPEVTAQAASGGPASSAPPVTSATTPRHPFGNLTFMARAPDLRAAE</sequence>
<name>A0ABN3PX53_9ACTN</name>
<gene>
    <name evidence="2" type="ORF">GCM10009863_18130</name>
</gene>
<dbReference type="EMBL" id="BAAARJ010000005">
    <property type="protein sequence ID" value="GAA2605001.1"/>
    <property type="molecule type" value="Genomic_DNA"/>
</dbReference>
<accession>A0ABN3PX53</accession>
<keyword evidence="3" id="KW-1185">Reference proteome</keyword>
<evidence type="ECO:0000313" key="2">
    <source>
        <dbReference type="EMBL" id="GAA2605001.1"/>
    </source>
</evidence>
<dbReference type="Proteomes" id="UP001501447">
    <property type="component" value="Unassembled WGS sequence"/>
</dbReference>
<evidence type="ECO:0000256" key="1">
    <source>
        <dbReference type="SAM" id="MobiDB-lite"/>
    </source>
</evidence>
<feature type="region of interest" description="Disordered" evidence="1">
    <location>
        <begin position="19"/>
        <end position="60"/>
    </location>
</feature>